<dbReference type="STRING" id="1123323.SAMN05216245_10556"/>
<evidence type="ECO:0000256" key="6">
    <source>
        <dbReference type="ARBA" id="ARBA00022989"/>
    </source>
</evidence>
<dbReference type="PANTHER" id="PTHR36838:SF4">
    <property type="entry name" value="AUXIN EFFLUX CARRIER FAMILY PROTEIN"/>
    <property type="match status" value="1"/>
</dbReference>
<comment type="subcellular location">
    <subcellularLocation>
        <location evidence="1">Cell membrane</location>
        <topology evidence="1">Multi-pass membrane protein</topology>
    </subcellularLocation>
</comment>
<sequence>MEQHFIVAVKAIIPLFLLIGMGIFVRWRKMLTDTELKHVNAMIFRVFFFCMMFYNMYTTTIATALRPRLLAFTVAGLFIMLMLSAVVVCTVEKDNRSRGAMLQALFRSNFVLLGLPLVENIFGQEALAVPTMMIAVVSPIYNSVSVFFLESFRGEGRFSLLDTLRTVLQNPMIIGAILGAFFMITGITVPEPVLKPIRQIASCTSPVALLILGASFQFGTISEEKRNLIIVVAGRLIVIPALVLGTAYYMGFRGVDFVTLLCIFATPCAVASFAMAQQLGSNAELAGNSVVLTSAFSSVTLFFWVMLFQVLGVF</sequence>
<dbReference type="AlphaFoldDB" id="A0A1I2A610"/>
<dbReference type="GO" id="GO:0005886">
    <property type="term" value="C:plasma membrane"/>
    <property type="evidence" value="ECO:0007669"/>
    <property type="project" value="UniProtKB-SubCell"/>
</dbReference>
<comment type="similarity">
    <text evidence="2">Belongs to the auxin efflux carrier (TC 2.A.69) family.</text>
</comment>
<dbReference type="PANTHER" id="PTHR36838">
    <property type="entry name" value="AUXIN EFFLUX CARRIER FAMILY PROTEIN"/>
    <property type="match status" value="1"/>
</dbReference>
<protein>
    <recommendedName>
        <fullName evidence="11">AEC family transporter</fullName>
    </recommendedName>
</protein>
<feature type="transmembrane region" description="Helical" evidence="8">
    <location>
        <begin position="104"/>
        <end position="122"/>
    </location>
</feature>
<dbReference type="InterPro" id="IPR004776">
    <property type="entry name" value="Mem_transp_PIN-like"/>
</dbReference>
<evidence type="ECO:0000256" key="7">
    <source>
        <dbReference type="ARBA" id="ARBA00023136"/>
    </source>
</evidence>
<evidence type="ECO:0008006" key="11">
    <source>
        <dbReference type="Google" id="ProtNLM"/>
    </source>
</evidence>
<keyword evidence="5 8" id="KW-0812">Transmembrane</keyword>
<feature type="transmembrane region" description="Helical" evidence="8">
    <location>
        <begin position="6"/>
        <end position="27"/>
    </location>
</feature>
<keyword evidence="4" id="KW-1003">Cell membrane</keyword>
<evidence type="ECO:0000256" key="5">
    <source>
        <dbReference type="ARBA" id="ARBA00022692"/>
    </source>
</evidence>
<feature type="transmembrane region" description="Helical" evidence="8">
    <location>
        <begin position="257"/>
        <end position="276"/>
    </location>
</feature>
<feature type="transmembrane region" description="Helical" evidence="8">
    <location>
        <begin position="128"/>
        <end position="149"/>
    </location>
</feature>
<evidence type="ECO:0000313" key="10">
    <source>
        <dbReference type="Proteomes" id="UP000198896"/>
    </source>
</evidence>
<dbReference type="InterPro" id="IPR038770">
    <property type="entry name" value="Na+/solute_symporter_sf"/>
</dbReference>
<feature type="transmembrane region" description="Helical" evidence="8">
    <location>
        <begin position="288"/>
        <end position="311"/>
    </location>
</feature>
<feature type="transmembrane region" description="Helical" evidence="8">
    <location>
        <begin position="39"/>
        <end position="57"/>
    </location>
</feature>
<dbReference type="EMBL" id="FONL01000005">
    <property type="protein sequence ID" value="SFE39159.1"/>
    <property type="molecule type" value="Genomic_DNA"/>
</dbReference>
<organism evidence="9 10">
    <name type="scientific">Succiniclasticum ruminis DSM 9236</name>
    <dbReference type="NCBI Taxonomy" id="1123323"/>
    <lineage>
        <taxon>Bacteria</taxon>
        <taxon>Bacillati</taxon>
        <taxon>Bacillota</taxon>
        <taxon>Negativicutes</taxon>
        <taxon>Acidaminococcales</taxon>
        <taxon>Acidaminococcaceae</taxon>
        <taxon>Succiniclasticum</taxon>
    </lineage>
</organism>
<feature type="transmembrane region" description="Helical" evidence="8">
    <location>
        <begin position="69"/>
        <end position="92"/>
    </location>
</feature>
<evidence type="ECO:0000256" key="4">
    <source>
        <dbReference type="ARBA" id="ARBA00022475"/>
    </source>
</evidence>
<feature type="transmembrane region" description="Helical" evidence="8">
    <location>
        <begin position="196"/>
        <end position="216"/>
    </location>
</feature>
<proteinExistence type="inferred from homology"/>
<keyword evidence="10" id="KW-1185">Reference proteome</keyword>
<accession>A0A1I2A610</accession>
<keyword evidence="6 8" id="KW-1133">Transmembrane helix</keyword>
<evidence type="ECO:0000256" key="8">
    <source>
        <dbReference type="SAM" id="Phobius"/>
    </source>
</evidence>
<evidence type="ECO:0000256" key="3">
    <source>
        <dbReference type="ARBA" id="ARBA00022448"/>
    </source>
</evidence>
<dbReference type="OrthoDB" id="9794315at2"/>
<dbReference type="RefSeq" id="WP_093913242.1">
    <property type="nucleotide sequence ID" value="NZ_FONL01000005.1"/>
</dbReference>
<dbReference type="Pfam" id="PF03547">
    <property type="entry name" value="Mem_trans"/>
    <property type="match status" value="1"/>
</dbReference>
<reference evidence="9 10" key="1">
    <citation type="submission" date="2016-10" db="EMBL/GenBank/DDBJ databases">
        <authorList>
            <person name="de Groot N.N."/>
        </authorList>
    </citation>
    <scope>NUCLEOTIDE SEQUENCE [LARGE SCALE GENOMIC DNA]</scope>
    <source>
        <strain evidence="9 10">DSM 9236</strain>
    </source>
</reference>
<dbReference type="Gene3D" id="1.20.1530.20">
    <property type="match status" value="1"/>
</dbReference>
<dbReference type="Proteomes" id="UP000198896">
    <property type="component" value="Unassembled WGS sequence"/>
</dbReference>
<keyword evidence="3" id="KW-0813">Transport</keyword>
<feature type="transmembrane region" description="Helical" evidence="8">
    <location>
        <begin position="228"/>
        <end position="251"/>
    </location>
</feature>
<feature type="transmembrane region" description="Helical" evidence="8">
    <location>
        <begin position="170"/>
        <end position="190"/>
    </location>
</feature>
<evidence type="ECO:0000313" key="9">
    <source>
        <dbReference type="EMBL" id="SFE39159.1"/>
    </source>
</evidence>
<evidence type="ECO:0000256" key="1">
    <source>
        <dbReference type="ARBA" id="ARBA00004651"/>
    </source>
</evidence>
<gene>
    <name evidence="9" type="ORF">SAMN05216245_10556</name>
</gene>
<keyword evidence="7 8" id="KW-0472">Membrane</keyword>
<evidence type="ECO:0000256" key="2">
    <source>
        <dbReference type="ARBA" id="ARBA00010145"/>
    </source>
</evidence>
<name>A0A1I2A610_9FIRM</name>
<dbReference type="GO" id="GO:0055085">
    <property type="term" value="P:transmembrane transport"/>
    <property type="evidence" value="ECO:0007669"/>
    <property type="project" value="InterPro"/>
</dbReference>